<feature type="region of interest" description="Disordered" evidence="1">
    <location>
        <begin position="1"/>
        <end position="20"/>
    </location>
</feature>
<evidence type="ECO:0000259" key="2">
    <source>
        <dbReference type="Pfam" id="PF02259"/>
    </source>
</evidence>
<dbReference type="GO" id="GO:0006355">
    <property type="term" value="P:regulation of DNA-templated transcription"/>
    <property type="evidence" value="ECO:0007669"/>
    <property type="project" value="TreeGrafter"/>
</dbReference>
<dbReference type="GO" id="GO:0000124">
    <property type="term" value="C:SAGA complex"/>
    <property type="evidence" value="ECO:0007669"/>
    <property type="project" value="TreeGrafter"/>
</dbReference>
<reference evidence="4" key="1">
    <citation type="submission" date="2021-01" db="EMBL/GenBank/DDBJ databases">
        <title>Caligus Genome Assembly.</title>
        <authorList>
            <person name="Gallardo-Escarate C."/>
        </authorList>
    </citation>
    <scope>NUCLEOTIDE SEQUENCE [LARGE SCALE GENOMIC DNA]</scope>
</reference>
<dbReference type="Proteomes" id="UP000595437">
    <property type="component" value="Chromosome 2"/>
</dbReference>
<dbReference type="SUPFAM" id="SSF48371">
    <property type="entry name" value="ARM repeat"/>
    <property type="match status" value="1"/>
</dbReference>
<name>A0A7T8KLF0_CALRO</name>
<dbReference type="GO" id="GO:0005634">
    <property type="term" value="C:nucleus"/>
    <property type="evidence" value="ECO:0007669"/>
    <property type="project" value="TreeGrafter"/>
</dbReference>
<feature type="region of interest" description="Disordered" evidence="1">
    <location>
        <begin position="1468"/>
        <end position="1494"/>
    </location>
</feature>
<evidence type="ECO:0000256" key="1">
    <source>
        <dbReference type="SAM" id="MobiDB-lite"/>
    </source>
</evidence>
<feature type="domain" description="PIK-related kinase FAT" evidence="2">
    <location>
        <begin position="1254"/>
        <end position="1419"/>
    </location>
</feature>
<dbReference type="Pfam" id="PF02259">
    <property type="entry name" value="FAT"/>
    <property type="match status" value="1"/>
</dbReference>
<dbReference type="InterPro" id="IPR050517">
    <property type="entry name" value="DDR_Repair_Kinase"/>
</dbReference>
<protein>
    <submittedName>
        <fullName evidence="3">Transformation/transcription domainassociated proteinlike</fullName>
    </submittedName>
</protein>
<feature type="compositionally biased region" description="Low complexity" evidence="1">
    <location>
        <begin position="457"/>
        <end position="473"/>
    </location>
</feature>
<sequence length="1529" mass="172220">MASGQSTSNNQLVQLGLTQPPTVTPSGRNEIQLGSVCLTYILVKRDSSWIKDQHNLVNAFKAIWNTDKYHEKHKKGGDNVDYTHWKEPKLIVKILLEYFKHHREGEILLLFQLLRALCGRYLADFQFLKDFLENEVCSKYPISWKRAAFFEFVRLWKIPGEGGLSQELKARILQFIIIPSFAFTFDKGDGDSLIGSPPAPEQECTENVVSTFILDIIDPDSPFGTSDTVRILLLQFSCLLVDQGSAHIHDAANKRQGNKLRRLMTYAWPCLLSKNCVDPATRYHGHLLLSHIIAKFAIHKRIVLQVFHSLLKAHAVEARQVVRQALEILTPSMPGRMEDGNTMLTHWTKKIIVEDGHTGSQLVHILQLVVKHYKVYYPVRHHLIQHVVTSIQRLGFTATATIEQKRLAVDLCEIAIKWEMHRVKEESGDNDLTFAPSPGVKRPSFEGSPDPKKIKLPSMKSVSSPSSTTSSSKSEAHKPLDKVHSDAIVNYLLRLACQVSDSSAASGTSPGEILSRRCVTLLKMALKPDVWPNLDLKLHAFEKILTGPQGVDSGQPNYVNICTCLDILSFLLAILRKDQILVAFKPLQKAIATCTTCSNSKVIRAVHSLMSRLMNLFPTEPTNSSVASKYEELEQLYAMVGKVVYEGLANYEKNPSAAPSSLFGTLMMLKAACINNACYVDRLISSFMRVLQRMAREHLNPVSNESTAAASCELLILSLDLVKNRVAVMGHDMRKAFIGSILVGLIEKSSDVKVLKALTKMLEDWIKHKDLKMLNQGPSLKEKSILLVKMMQFVEKRFPEDTDLNAQFLELINYVYREESLKGTELTSKLEPAFLSGLRCTQPHIRAKFFEVFDTSMKRRLYDRLLYVICSQNWDSMGPHYWIKQAIALVMTTASPGTPIQNCTPSSHLPGVTSVIALADPSDRNAFHVFANSSSVLTDLDVGEKEEDLAEIELSNSSSSDGLKKEDPSGASTHSGALHANRSSLFQIISRQFKFLESIKEVKTVHFLNAASQLCHMDHNLAEDIWLNFFPRVWSVLGDKQREALAQEIIPFICSGAHVIQKDCQLSALNTFVEALSRCKPPIAIKPALIKYLAKSHNLWHRGTLMLESMAFDALGSNLIKPRKELSTLDLELEANTNTSLTLTQEATDALSEMYSLLKEEDMWAGLWQKKAKYNETNIAIAYEQQGYFEQAQGAFELAMTKYRNDYAVSPSPVSISQEVRLWEEHWLRSSKELNQWELLLEYGNLKGINNPLLVLESSWRVPNWTLMKEALSQVEAGNPKELAWKINMFRGYLAICHPEDPHLASVERCVEMASSLCMREWRRLPQVVSHIHLPYLQAAQQVMELHEAAQIHTGLLHGRTNSLHDMKAIVKTWRNRLPVISDDLSHWSEIFTWRQHHYQYIALHYSTENQAQQNLESANANPATNNNTTTPAATTTANNTTACWGFTHRPRPSYTLGKSHVNTISRGSAWSHSQGSTPLPPCPSWTASRKYDNKSNATCKQQSLWGGMSSKKAWKSLRARTLNTSPRT</sequence>
<dbReference type="PANTHER" id="PTHR11139:SF1">
    <property type="entry name" value="TRANSFORMATION_TRANSCRIPTION DOMAIN-ASSOCIATED PROTEIN"/>
    <property type="match status" value="1"/>
</dbReference>
<accession>A0A7T8KLF0</accession>
<dbReference type="GO" id="GO:0006281">
    <property type="term" value="P:DNA repair"/>
    <property type="evidence" value="ECO:0007669"/>
    <property type="project" value="TreeGrafter"/>
</dbReference>
<dbReference type="InterPro" id="IPR046805">
    <property type="entry name" value="Tra1_ring"/>
</dbReference>
<feature type="region of interest" description="Disordered" evidence="1">
    <location>
        <begin position="953"/>
        <end position="976"/>
    </location>
</feature>
<dbReference type="Pfam" id="PF20206">
    <property type="entry name" value="Tra1_ring"/>
    <property type="match status" value="1"/>
</dbReference>
<feature type="compositionally biased region" description="Polar residues" evidence="1">
    <location>
        <begin position="1468"/>
        <end position="1478"/>
    </location>
</feature>
<keyword evidence="4" id="KW-1185">Reference proteome</keyword>
<gene>
    <name evidence="3" type="ORF">FKW44_003276</name>
</gene>
<proteinExistence type="predicted"/>
<evidence type="ECO:0000313" key="3">
    <source>
        <dbReference type="EMBL" id="QQP58074.1"/>
    </source>
</evidence>
<dbReference type="InterPro" id="IPR003151">
    <property type="entry name" value="PIK-rel_kinase_FAT"/>
</dbReference>
<dbReference type="EMBL" id="CP045891">
    <property type="protein sequence ID" value="QQP58074.1"/>
    <property type="molecule type" value="Genomic_DNA"/>
</dbReference>
<feature type="region of interest" description="Disordered" evidence="1">
    <location>
        <begin position="427"/>
        <end position="479"/>
    </location>
</feature>
<evidence type="ECO:0000313" key="4">
    <source>
        <dbReference type="Proteomes" id="UP000595437"/>
    </source>
</evidence>
<dbReference type="PANTHER" id="PTHR11139">
    <property type="entry name" value="ATAXIA TELANGIECTASIA MUTATED ATM -RELATED"/>
    <property type="match status" value="1"/>
</dbReference>
<dbReference type="GO" id="GO:0035267">
    <property type="term" value="C:NuA4 histone acetyltransferase complex"/>
    <property type="evidence" value="ECO:0007669"/>
    <property type="project" value="TreeGrafter"/>
</dbReference>
<dbReference type="InterPro" id="IPR016024">
    <property type="entry name" value="ARM-type_fold"/>
</dbReference>
<dbReference type="OrthoDB" id="5570127at2759"/>
<organism evidence="3 4">
    <name type="scientific">Caligus rogercresseyi</name>
    <name type="common">Sea louse</name>
    <dbReference type="NCBI Taxonomy" id="217165"/>
    <lineage>
        <taxon>Eukaryota</taxon>
        <taxon>Metazoa</taxon>
        <taxon>Ecdysozoa</taxon>
        <taxon>Arthropoda</taxon>
        <taxon>Crustacea</taxon>
        <taxon>Multicrustacea</taxon>
        <taxon>Hexanauplia</taxon>
        <taxon>Copepoda</taxon>
        <taxon>Siphonostomatoida</taxon>
        <taxon>Caligidae</taxon>
        <taxon>Caligus</taxon>
    </lineage>
</organism>